<dbReference type="InterPro" id="IPR000307">
    <property type="entry name" value="Ribosomal_bS16"/>
</dbReference>
<feature type="compositionally biased region" description="Basic and acidic residues" evidence="3">
    <location>
        <begin position="269"/>
        <end position="294"/>
    </location>
</feature>
<dbReference type="EMBL" id="LAZR01003452">
    <property type="protein sequence ID" value="KKN18168.1"/>
    <property type="molecule type" value="Genomic_DNA"/>
</dbReference>
<dbReference type="Pfam" id="PF00886">
    <property type="entry name" value="Ribosomal_S16"/>
    <property type="match status" value="1"/>
</dbReference>
<feature type="compositionally biased region" description="Basic and acidic residues" evidence="3">
    <location>
        <begin position="173"/>
        <end position="214"/>
    </location>
</feature>
<gene>
    <name evidence="4" type="ORF">LCGC14_0958510</name>
</gene>
<feature type="compositionally biased region" description="Acidic residues" evidence="3">
    <location>
        <begin position="151"/>
        <end position="167"/>
    </location>
</feature>
<proteinExistence type="inferred from homology"/>
<evidence type="ECO:0000313" key="4">
    <source>
        <dbReference type="EMBL" id="KKN18168.1"/>
    </source>
</evidence>
<comment type="caution">
    <text evidence="4">The sequence shown here is derived from an EMBL/GenBank/DDBJ whole genome shotgun (WGS) entry which is preliminary data.</text>
</comment>
<dbReference type="GO" id="GO:0015935">
    <property type="term" value="C:small ribosomal subunit"/>
    <property type="evidence" value="ECO:0007669"/>
    <property type="project" value="TreeGrafter"/>
</dbReference>
<dbReference type="GO" id="GO:0005737">
    <property type="term" value="C:cytoplasm"/>
    <property type="evidence" value="ECO:0007669"/>
    <property type="project" value="UniProtKB-ARBA"/>
</dbReference>
<reference evidence="4" key="1">
    <citation type="journal article" date="2015" name="Nature">
        <title>Complex archaea that bridge the gap between prokaryotes and eukaryotes.</title>
        <authorList>
            <person name="Spang A."/>
            <person name="Saw J.H."/>
            <person name="Jorgensen S.L."/>
            <person name="Zaremba-Niedzwiedzka K."/>
            <person name="Martijn J."/>
            <person name="Lind A.E."/>
            <person name="van Eijk R."/>
            <person name="Schleper C."/>
            <person name="Guy L."/>
            <person name="Ettema T.J."/>
        </authorList>
    </citation>
    <scope>NUCLEOTIDE SEQUENCE</scope>
</reference>
<feature type="compositionally biased region" description="Basic and acidic residues" evidence="3">
    <location>
        <begin position="243"/>
        <end position="258"/>
    </location>
</feature>
<dbReference type="AlphaFoldDB" id="A0A0F9RLL7"/>
<dbReference type="InterPro" id="IPR023803">
    <property type="entry name" value="Ribosomal_bS16_dom_sf"/>
</dbReference>
<dbReference type="NCBIfam" id="TIGR00002">
    <property type="entry name" value="S16"/>
    <property type="match status" value="1"/>
</dbReference>
<dbReference type="GO" id="GO:0003735">
    <property type="term" value="F:structural constituent of ribosome"/>
    <property type="evidence" value="ECO:0007669"/>
    <property type="project" value="InterPro"/>
</dbReference>
<dbReference type="GO" id="GO:0006412">
    <property type="term" value="P:translation"/>
    <property type="evidence" value="ECO:0007669"/>
    <property type="project" value="InterPro"/>
</dbReference>
<evidence type="ECO:0000256" key="3">
    <source>
        <dbReference type="SAM" id="MobiDB-lite"/>
    </source>
</evidence>
<feature type="region of interest" description="Disordered" evidence="3">
    <location>
        <begin position="144"/>
        <end position="294"/>
    </location>
</feature>
<organism evidence="4">
    <name type="scientific">marine sediment metagenome</name>
    <dbReference type="NCBI Taxonomy" id="412755"/>
    <lineage>
        <taxon>unclassified sequences</taxon>
        <taxon>metagenomes</taxon>
        <taxon>ecological metagenomes</taxon>
    </lineage>
</organism>
<evidence type="ECO:0000256" key="2">
    <source>
        <dbReference type="ARBA" id="ARBA00023274"/>
    </source>
</evidence>
<dbReference type="HAMAP" id="MF_00385">
    <property type="entry name" value="Ribosomal_bS16"/>
    <property type="match status" value="1"/>
</dbReference>
<dbReference type="NCBIfam" id="NF011094">
    <property type="entry name" value="PRK14521.1"/>
    <property type="match status" value="1"/>
</dbReference>
<dbReference type="PANTHER" id="PTHR12919">
    <property type="entry name" value="30S RIBOSOMAL PROTEIN S16"/>
    <property type="match status" value="1"/>
</dbReference>
<sequence length="294" mass="32590">MPVKIRLQRHGKKGKPFYWIVAADSRAKRDGKYLEKLGTYNPNTNPATIDLNFDEAVQWLQNGAKPTDTARNILSYRGVMMKHHLLGGLRKGALTEDQVDEKFKAWLEEKDAKISDKVSGLDKEKAKAKAEALKAEKEINEKRIQAATEADLPETPEGEDASEEVEAVTETAPEPKAEVEQSEEKAPEESKKPEAETKVEDKKEEKTDDKKAAAEPETEPVVKTPEAAQPDEENAKDNFAAPVKEKSEIAEDDSKKEAPSVQEVVSDEDISKKDADTPNPADDKKAEDKADAKK</sequence>
<protein>
    <recommendedName>
        <fullName evidence="5">30S ribosomal protein S16</fullName>
    </recommendedName>
</protein>
<name>A0A0F9RLL7_9ZZZZ</name>
<accession>A0A0F9RLL7</accession>
<dbReference type="Gene3D" id="3.30.1320.10">
    <property type="match status" value="1"/>
</dbReference>
<dbReference type="PANTHER" id="PTHR12919:SF20">
    <property type="entry name" value="SMALL RIBOSOMAL SUBUNIT PROTEIN BS16M"/>
    <property type="match status" value="1"/>
</dbReference>
<evidence type="ECO:0008006" key="5">
    <source>
        <dbReference type="Google" id="ProtNLM"/>
    </source>
</evidence>
<dbReference type="SUPFAM" id="SSF54565">
    <property type="entry name" value="Ribosomal protein S16"/>
    <property type="match status" value="1"/>
</dbReference>
<keyword evidence="2" id="KW-0687">Ribonucleoprotein</keyword>
<evidence type="ECO:0000256" key="1">
    <source>
        <dbReference type="ARBA" id="ARBA00022980"/>
    </source>
</evidence>
<keyword evidence="1" id="KW-0689">Ribosomal protein</keyword>